<dbReference type="GO" id="GO:0016787">
    <property type="term" value="F:hydrolase activity"/>
    <property type="evidence" value="ECO:0007669"/>
    <property type="project" value="UniProtKB-KW"/>
</dbReference>
<dbReference type="InterPro" id="IPR036816">
    <property type="entry name" value="RNaseA-like_dom_sf"/>
</dbReference>
<keyword evidence="5 8" id="KW-0378">Hydrolase</keyword>
<dbReference type="InterPro" id="IPR023411">
    <property type="entry name" value="RNaseA_AS"/>
</dbReference>
<dbReference type="Pfam" id="PF00074">
    <property type="entry name" value="RnaseA"/>
    <property type="match status" value="1"/>
</dbReference>
<dbReference type="SUPFAM" id="SSF54076">
    <property type="entry name" value="RNase A-like"/>
    <property type="match status" value="1"/>
</dbReference>
<evidence type="ECO:0000256" key="1">
    <source>
        <dbReference type="ARBA" id="ARBA00005600"/>
    </source>
</evidence>
<protein>
    <submittedName>
        <fullName evidence="10">Eosinophil-associated ribonuclease 11</fullName>
    </submittedName>
</protein>
<keyword evidence="2 8" id="KW-0540">Nuclease</keyword>
<evidence type="ECO:0000256" key="7">
    <source>
        <dbReference type="ARBA" id="ARBA00023180"/>
    </source>
</evidence>
<evidence type="ECO:0000259" key="9">
    <source>
        <dbReference type="SMART" id="SM00092"/>
    </source>
</evidence>
<reference evidence="10" key="1">
    <citation type="journal article" date="2000" name="Proc. Natl. Acad. Sci. U.S.A.">
        <title>Evolution of the rodent eosinophil-associated RNase gene family by rapid gene sorting and positive selection.</title>
        <authorList>
            <person name="Zhang J."/>
            <person name="Dyer K.D."/>
            <person name="Rosenberg H.F."/>
        </authorList>
    </citation>
    <scope>NUCLEOTIDE SEQUENCE</scope>
</reference>
<dbReference type="Gene3D" id="3.10.130.10">
    <property type="entry name" value="Ribonuclease A-like domain"/>
    <property type="match status" value="1"/>
</dbReference>
<dbReference type="PANTHER" id="PTHR11437">
    <property type="entry name" value="RIBONUCLEASE"/>
    <property type="match status" value="1"/>
</dbReference>
<evidence type="ECO:0000256" key="6">
    <source>
        <dbReference type="ARBA" id="ARBA00023157"/>
    </source>
</evidence>
<dbReference type="SMART" id="SM00092">
    <property type="entry name" value="RNAse_Pc"/>
    <property type="match status" value="1"/>
</dbReference>
<dbReference type="GO" id="GO:0004519">
    <property type="term" value="F:endonuclease activity"/>
    <property type="evidence" value="ECO:0007669"/>
    <property type="project" value="UniProtKB-KW"/>
</dbReference>
<accession>Q9JKJ0</accession>
<evidence type="ECO:0000256" key="8">
    <source>
        <dbReference type="RuleBase" id="RU000651"/>
    </source>
</evidence>
<feature type="signal peptide" evidence="8">
    <location>
        <begin position="1"/>
        <end position="24"/>
    </location>
</feature>
<proteinExistence type="inferred from homology"/>
<dbReference type="InterPro" id="IPR023412">
    <property type="entry name" value="RNaseA_domain"/>
</dbReference>
<keyword evidence="6" id="KW-1015">Disulfide bond</keyword>
<name>Q9JKJ0_MERUN</name>
<dbReference type="GO" id="GO:0002227">
    <property type="term" value="P:innate immune response in mucosa"/>
    <property type="evidence" value="ECO:0007669"/>
    <property type="project" value="TreeGrafter"/>
</dbReference>
<feature type="domain" description="Ribonuclease A-domain" evidence="9">
    <location>
        <begin position="30"/>
        <end position="157"/>
    </location>
</feature>
<dbReference type="EMBL" id="AF238393">
    <property type="protein sequence ID" value="AAF67693.1"/>
    <property type="molecule type" value="Genomic_DNA"/>
</dbReference>
<dbReference type="GO" id="GO:0050830">
    <property type="term" value="P:defense response to Gram-positive bacterium"/>
    <property type="evidence" value="ECO:0007669"/>
    <property type="project" value="TreeGrafter"/>
</dbReference>
<organism evidence="10">
    <name type="scientific">Meriones unguiculatus</name>
    <name type="common">Mongolian jird</name>
    <name type="synonym">Gerbillus unguiculatus</name>
    <dbReference type="NCBI Taxonomy" id="10047"/>
    <lineage>
        <taxon>Eukaryota</taxon>
        <taxon>Metazoa</taxon>
        <taxon>Chordata</taxon>
        <taxon>Craniata</taxon>
        <taxon>Vertebrata</taxon>
        <taxon>Euteleostomi</taxon>
        <taxon>Mammalia</taxon>
        <taxon>Eutheria</taxon>
        <taxon>Euarchontoglires</taxon>
        <taxon>Glires</taxon>
        <taxon>Rodentia</taxon>
        <taxon>Myomorpha</taxon>
        <taxon>Muroidea</taxon>
        <taxon>Muridae</taxon>
        <taxon>Gerbillinae</taxon>
        <taxon>Meriones</taxon>
    </lineage>
</organism>
<evidence type="ECO:0000256" key="2">
    <source>
        <dbReference type="ARBA" id="ARBA00022722"/>
    </source>
</evidence>
<evidence type="ECO:0000256" key="3">
    <source>
        <dbReference type="ARBA" id="ARBA00022729"/>
    </source>
</evidence>
<evidence type="ECO:0000313" key="10">
    <source>
        <dbReference type="EMBL" id="AAF67693.1"/>
    </source>
</evidence>
<feature type="chain" id="PRO_5007751332" evidence="8">
    <location>
        <begin position="25"/>
        <end position="157"/>
    </location>
</feature>
<comment type="similarity">
    <text evidence="1 8">Belongs to the pancreatic ribonuclease family.</text>
</comment>
<dbReference type="PANTHER" id="PTHR11437:SF3">
    <property type="entry name" value="EOSINOPHIL CATIONIC PROTEIN"/>
    <property type="match status" value="1"/>
</dbReference>
<evidence type="ECO:0000256" key="5">
    <source>
        <dbReference type="ARBA" id="ARBA00022801"/>
    </source>
</evidence>
<gene>
    <name evidence="10" type="primary">Ear11</name>
</gene>
<dbReference type="PRINTS" id="PR00794">
    <property type="entry name" value="RIBONUCLEASE"/>
</dbReference>
<dbReference type="AlphaFoldDB" id="Q9JKJ0"/>
<dbReference type="PROSITE" id="PS00127">
    <property type="entry name" value="RNASE_PANCREATIC"/>
    <property type="match status" value="1"/>
</dbReference>
<dbReference type="GO" id="GO:0004540">
    <property type="term" value="F:RNA nuclease activity"/>
    <property type="evidence" value="ECO:0007669"/>
    <property type="project" value="TreeGrafter"/>
</dbReference>
<keyword evidence="4 8" id="KW-0255">Endonuclease</keyword>
<dbReference type="InterPro" id="IPR001427">
    <property type="entry name" value="RNaseA"/>
</dbReference>
<keyword evidence="3 8" id="KW-0732">Signal</keyword>
<dbReference type="GO" id="GO:0003676">
    <property type="term" value="F:nucleic acid binding"/>
    <property type="evidence" value="ECO:0007669"/>
    <property type="project" value="InterPro"/>
</dbReference>
<keyword evidence="7" id="KW-0325">Glycoprotein</keyword>
<dbReference type="GO" id="GO:0006935">
    <property type="term" value="P:chemotaxis"/>
    <property type="evidence" value="ECO:0007669"/>
    <property type="project" value="TreeGrafter"/>
</dbReference>
<sequence length="157" mass="17924">MGPKLLESQLCFLLLLGLLLKVPSFQVPPGLTPSRWFIIQHIRNSTTIQCNAAMLGVNRYTRRCKDINTFLHTRFANVVKECYNRDTNCKNERTICHDSSSQVSITYCNLTTPSANYIKCRYQTTHDVKSYTVACDSRTPQDKLTYPVVVVHLDGTF</sequence>
<dbReference type="GO" id="GO:0005615">
    <property type="term" value="C:extracellular space"/>
    <property type="evidence" value="ECO:0007669"/>
    <property type="project" value="TreeGrafter"/>
</dbReference>
<evidence type="ECO:0000256" key="4">
    <source>
        <dbReference type="ARBA" id="ARBA00022759"/>
    </source>
</evidence>
<dbReference type="CDD" id="cd06265">
    <property type="entry name" value="RNase_A_canonical"/>
    <property type="match status" value="1"/>
</dbReference>